<feature type="region of interest" description="Disordered" evidence="1">
    <location>
        <begin position="57"/>
        <end position="78"/>
    </location>
</feature>
<proteinExistence type="predicted"/>
<name>A0A7J0H6J0_9ERIC</name>
<dbReference type="AlphaFoldDB" id="A0A7J0H6J0"/>
<evidence type="ECO:0000313" key="3">
    <source>
        <dbReference type="Proteomes" id="UP000585474"/>
    </source>
</evidence>
<dbReference type="EMBL" id="BJWL01000027">
    <property type="protein sequence ID" value="GFZ18716.1"/>
    <property type="molecule type" value="Genomic_DNA"/>
</dbReference>
<evidence type="ECO:0000313" key="2">
    <source>
        <dbReference type="EMBL" id="GFZ18716.1"/>
    </source>
</evidence>
<feature type="compositionally biased region" description="Basic and acidic residues" evidence="1">
    <location>
        <begin position="60"/>
        <end position="76"/>
    </location>
</feature>
<sequence length="162" mass="17913">MVTDDFSFPTFTERTTNCIISSPLWHTLWCAFSDYHPGDEGREKKLVRECSSVIGSQRGNIDDGDKSDGEAKEKNGHALPISKTSSGLSLSTSKKPGVVAVFKVLKKLLSMNNAVRILLVWLRCLRQVGFLGSMAIDTANHRSGFGVLTNSPWVKKIRLCRV</sequence>
<comment type="caution">
    <text evidence="2">The sequence shown here is derived from an EMBL/GenBank/DDBJ whole genome shotgun (WGS) entry which is preliminary data.</text>
</comment>
<accession>A0A7J0H6J0</accession>
<keyword evidence="3" id="KW-1185">Reference proteome</keyword>
<protein>
    <submittedName>
        <fullName evidence="2">Uncharacterized protein</fullName>
    </submittedName>
</protein>
<reference evidence="2 3" key="1">
    <citation type="submission" date="2019-07" db="EMBL/GenBank/DDBJ databases">
        <title>De Novo Assembly of kiwifruit Actinidia rufa.</title>
        <authorList>
            <person name="Sugita-Konishi S."/>
            <person name="Sato K."/>
            <person name="Mori E."/>
            <person name="Abe Y."/>
            <person name="Kisaki G."/>
            <person name="Hamano K."/>
            <person name="Suezawa K."/>
            <person name="Otani M."/>
            <person name="Fukuda T."/>
            <person name="Manabe T."/>
            <person name="Gomi K."/>
            <person name="Tabuchi M."/>
            <person name="Akimitsu K."/>
            <person name="Kataoka I."/>
        </authorList>
    </citation>
    <scope>NUCLEOTIDE SEQUENCE [LARGE SCALE GENOMIC DNA]</scope>
    <source>
        <strain evidence="3">cv. Fuchu</strain>
    </source>
</reference>
<organism evidence="2 3">
    <name type="scientific">Actinidia rufa</name>
    <dbReference type="NCBI Taxonomy" id="165716"/>
    <lineage>
        <taxon>Eukaryota</taxon>
        <taxon>Viridiplantae</taxon>
        <taxon>Streptophyta</taxon>
        <taxon>Embryophyta</taxon>
        <taxon>Tracheophyta</taxon>
        <taxon>Spermatophyta</taxon>
        <taxon>Magnoliopsida</taxon>
        <taxon>eudicotyledons</taxon>
        <taxon>Gunneridae</taxon>
        <taxon>Pentapetalae</taxon>
        <taxon>asterids</taxon>
        <taxon>Ericales</taxon>
        <taxon>Actinidiaceae</taxon>
        <taxon>Actinidia</taxon>
    </lineage>
</organism>
<evidence type="ECO:0000256" key="1">
    <source>
        <dbReference type="SAM" id="MobiDB-lite"/>
    </source>
</evidence>
<dbReference type="OrthoDB" id="1917400at2759"/>
<gene>
    <name evidence="2" type="ORF">Acr_27g0004550</name>
</gene>
<dbReference type="Proteomes" id="UP000585474">
    <property type="component" value="Unassembled WGS sequence"/>
</dbReference>